<protein>
    <submittedName>
        <fullName evidence="2">Uncharacterized protein</fullName>
    </submittedName>
</protein>
<reference evidence="2" key="1">
    <citation type="submission" date="2023-07" db="EMBL/GenBank/DDBJ databases">
        <authorList>
            <consortium name="CYATHOMIX"/>
        </authorList>
    </citation>
    <scope>NUCLEOTIDE SEQUENCE</scope>
    <source>
        <strain evidence="2">N/A</strain>
    </source>
</reference>
<dbReference type="AlphaFoldDB" id="A0AA36GTV2"/>
<sequence length="173" mass="20077">MYYKFLAALVVLIEVADTTVDVLVAPDLTDDDIDEIVTNVQFLSDKSLTDEQKLEKCKELSKEVNVTENPGATEELLEYCKESVELYKWIKEQVKSATPKVQSVLEKYINMAKDATFLKKPLAERQKEVDAVVTILNEQEKKEYMQLNEKIKEKEDEMLSKFMPEEEEEENKE</sequence>
<name>A0AA36GTV2_CYLNA</name>
<organism evidence="2 3">
    <name type="scientific">Cylicocyclus nassatus</name>
    <name type="common">Nematode worm</name>
    <dbReference type="NCBI Taxonomy" id="53992"/>
    <lineage>
        <taxon>Eukaryota</taxon>
        <taxon>Metazoa</taxon>
        <taxon>Ecdysozoa</taxon>
        <taxon>Nematoda</taxon>
        <taxon>Chromadorea</taxon>
        <taxon>Rhabditida</taxon>
        <taxon>Rhabditina</taxon>
        <taxon>Rhabditomorpha</taxon>
        <taxon>Strongyloidea</taxon>
        <taxon>Strongylidae</taxon>
        <taxon>Cylicocyclus</taxon>
    </lineage>
</organism>
<keyword evidence="1" id="KW-0732">Signal</keyword>
<comment type="caution">
    <text evidence="2">The sequence shown here is derived from an EMBL/GenBank/DDBJ whole genome shotgun (WGS) entry which is preliminary data.</text>
</comment>
<evidence type="ECO:0000313" key="2">
    <source>
        <dbReference type="EMBL" id="CAJ0598179.1"/>
    </source>
</evidence>
<dbReference type="EMBL" id="CATQJL010000223">
    <property type="protein sequence ID" value="CAJ0598179.1"/>
    <property type="molecule type" value="Genomic_DNA"/>
</dbReference>
<feature type="chain" id="PRO_5041348554" evidence="1">
    <location>
        <begin position="19"/>
        <end position="173"/>
    </location>
</feature>
<accession>A0AA36GTV2</accession>
<dbReference type="Proteomes" id="UP001176961">
    <property type="component" value="Unassembled WGS sequence"/>
</dbReference>
<proteinExistence type="predicted"/>
<keyword evidence="3" id="KW-1185">Reference proteome</keyword>
<evidence type="ECO:0000256" key="1">
    <source>
        <dbReference type="SAM" id="SignalP"/>
    </source>
</evidence>
<evidence type="ECO:0000313" key="3">
    <source>
        <dbReference type="Proteomes" id="UP001176961"/>
    </source>
</evidence>
<gene>
    <name evidence="2" type="ORF">CYNAS_LOCUS10162</name>
</gene>
<feature type="signal peptide" evidence="1">
    <location>
        <begin position="1"/>
        <end position="18"/>
    </location>
</feature>